<reference evidence="1" key="1">
    <citation type="submission" date="2015-10" db="EMBL/GenBank/DDBJ databases">
        <authorList>
            <person name="Gilbert D.G."/>
        </authorList>
    </citation>
    <scope>NUCLEOTIDE SEQUENCE</scope>
    <source>
        <strain evidence="1">Ad2</strain>
    </source>
</reference>
<evidence type="ECO:0000313" key="1">
    <source>
        <dbReference type="EMBL" id="KZL18802.1"/>
    </source>
</evidence>
<proteinExistence type="predicted"/>
<dbReference type="AlphaFoldDB" id="A0A165YFM2"/>
<gene>
    <name evidence="1" type="ORF">PsAD2_02318</name>
</gene>
<sequence length="64" mass="7057">MEVTDHAHNEMGLCRNEAWTVNGNLASNRVLEKAGSLSEGRQRGETLLGKTRHDVHLFGRLAGD</sequence>
<accession>A0A165YFM2</accession>
<dbReference type="STRING" id="989403.SAMN05421798_101723"/>
<dbReference type="InterPro" id="IPR016181">
    <property type="entry name" value="Acyl_CoA_acyltransferase"/>
</dbReference>
<evidence type="ECO:0008006" key="3">
    <source>
        <dbReference type="Google" id="ProtNLM"/>
    </source>
</evidence>
<dbReference type="Proteomes" id="UP000076577">
    <property type="component" value="Unassembled WGS sequence"/>
</dbReference>
<dbReference type="Gene3D" id="3.40.630.30">
    <property type="match status" value="1"/>
</dbReference>
<reference evidence="1" key="2">
    <citation type="journal article" date="2016" name="Front. Microbiol.">
        <title>Comparative Genomic Analysis Reveals a Diverse Repertoire of Genes Involved in Prokaryote-Eukaryote Interactions within the Pseudovibrio Genus.</title>
        <authorList>
            <person name="Romano S."/>
            <person name="Fernandez-Guerra A."/>
            <person name="Reen F.J."/>
            <person name="Glockner F.O."/>
            <person name="Crowley S.P."/>
            <person name="O'Sullivan O."/>
            <person name="Cotter P.D."/>
            <person name="Adams C."/>
            <person name="Dobson A.D."/>
            <person name="O'Gara F."/>
        </authorList>
    </citation>
    <scope>NUCLEOTIDE SEQUENCE [LARGE SCALE GENOMIC DNA]</scope>
    <source>
        <strain evidence="1">Ad2</strain>
    </source>
</reference>
<keyword evidence="2" id="KW-1185">Reference proteome</keyword>
<dbReference type="SUPFAM" id="SSF55729">
    <property type="entry name" value="Acyl-CoA N-acyltransferases (Nat)"/>
    <property type="match status" value="1"/>
</dbReference>
<dbReference type="EMBL" id="LMCB01000017">
    <property type="protein sequence ID" value="KZL18802.1"/>
    <property type="molecule type" value="Genomic_DNA"/>
</dbReference>
<comment type="caution">
    <text evidence="1">The sequence shown here is derived from an EMBL/GenBank/DDBJ whole genome shotgun (WGS) entry which is preliminary data.</text>
</comment>
<name>A0A165YFM2_9HYPH</name>
<protein>
    <recommendedName>
        <fullName evidence="3">N-acetyltransferase domain-containing protein</fullName>
    </recommendedName>
</protein>
<evidence type="ECO:0000313" key="2">
    <source>
        <dbReference type="Proteomes" id="UP000076577"/>
    </source>
</evidence>
<organism evidence="1 2">
    <name type="scientific">Pseudovibrio axinellae</name>
    <dbReference type="NCBI Taxonomy" id="989403"/>
    <lineage>
        <taxon>Bacteria</taxon>
        <taxon>Pseudomonadati</taxon>
        <taxon>Pseudomonadota</taxon>
        <taxon>Alphaproteobacteria</taxon>
        <taxon>Hyphomicrobiales</taxon>
        <taxon>Stappiaceae</taxon>
        <taxon>Pseudovibrio</taxon>
    </lineage>
</organism>
<dbReference type="PATRIC" id="fig|989403.3.peg.2473"/>